<evidence type="ECO:0000256" key="14">
    <source>
        <dbReference type="SAM" id="Phobius"/>
    </source>
</evidence>
<keyword evidence="10 14" id="KW-0472">Membrane</keyword>
<dbReference type="Proteomes" id="UP001203136">
    <property type="component" value="Unassembled WGS sequence"/>
</dbReference>
<feature type="transmembrane region" description="Helical" evidence="14">
    <location>
        <begin position="406"/>
        <end position="426"/>
    </location>
</feature>
<comment type="catalytic activity">
    <reaction evidence="12">
        <text>L-proline(in) + Na(+)(in) = L-proline(out) + Na(+)(out)</text>
        <dbReference type="Rhea" id="RHEA:28967"/>
        <dbReference type="ChEBI" id="CHEBI:29101"/>
        <dbReference type="ChEBI" id="CHEBI:60039"/>
    </reaction>
</comment>
<evidence type="ECO:0000313" key="16">
    <source>
        <dbReference type="Proteomes" id="UP001203136"/>
    </source>
</evidence>
<dbReference type="Gene3D" id="1.20.1730.10">
    <property type="entry name" value="Sodium/glucose cotransporter"/>
    <property type="match status" value="1"/>
</dbReference>
<feature type="transmembrane region" description="Helical" evidence="14">
    <location>
        <begin position="6"/>
        <end position="24"/>
    </location>
</feature>
<evidence type="ECO:0000256" key="3">
    <source>
        <dbReference type="ARBA" id="ARBA00022448"/>
    </source>
</evidence>
<evidence type="ECO:0000256" key="12">
    <source>
        <dbReference type="ARBA" id="ARBA00033708"/>
    </source>
</evidence>
<evidence type="ECO:0000256" key="10">
    <source>
        <dbReference type="ARBA" id="ARBA00023136"/>
    </source>
</evidence>
<sequence>MLVAVWIITFLLIIGIGVYAGTKIKSANQWSGGDKTMGAVSLGCIFAAWQIGGMAVVGAAQNGYNLGISGAWYSIAGSFYFIALAVFAKIIRERMPGESVPAYLQNRFDTKTTRLYSYAWIVYGFLYIPIQLKTVASIIQIVLPGMNMMAAMLIGVTVAVLYTSFSGMKGASAVGRVVCIGIYILLIIFTVTTLSGFGGLGGLFEQLPENYNSMGNMPTQRIIAWILGGCISTAVMQAVLQPLLAAKSPQAARTGSILGYLIAAPICFFTAICGMLSKASGADLGDGSTAFAYAIKTFSSPVFAGIIFAFATMIIAATMATMMLATGTIITNIYKTEIDRSAGDQKVLKISKSVTFIFAYLTLIPAFLIPSQSLTNLFLTLQHVAAAPVSFSILAGLMWKRCTKQGAFWSMLTGMIVGISWMLLGLTDKMEAVYPVVVVTYSVGIIVSLMTSKKEIV</sequence>
<evidence type="ECO:0000256" key="7">
    <source>
        <dbReference type="ARBA" id="ARBA00022989"/>
    </source>
</evidence>
<keyword evidence="11" id="KW-0739">Sodium transport</keyword>
<keyword evidence="6" id="KW-0769">Symport</keyword>
<feature type="transmembrane region" description="Helical" evidence="14">
    <location>
        <begin position="177"/>
        <end position="202"/>
    </location>
</feature>
<dbReference type="GO" id="GO:0005298">
    <property type="term" value="F:proline:sodium symporter activity"/>
    <property type="evidence" value="ECO:0007669"/>
    <property type="project" value="TreeGrafter"/>
</dbReference>
<feature type="transmembrane region" description="Helical" evidence="14">
    <location>
        <begin position="36"/>
        <end position="59"/>
    </location>
</feature>
<dbReference type="AlphaFoldDB" id="A0AAW5F394"/>
<reference evidence="15" key="1">
    <citation type="journal article" date="2022" name="Cell Host Microbe">
        <title>Colonization of the live biotherapeutic product VE303 and modulation of the microbiota and metabolites in healthy volunteers.</title>
        <authorList>
            <person name="Dsouza M."/>
            <person name="Menon R."/>
            <person name="Crossette E."/>
            <person name="Bhattarai S.K."/>
            <person name="Schneider J."/>
            <person name="Kim Y.G."/>
            <person name="Reddy S."/>
            <person name="Caballero S."/>
            <person name="Felix C."/>
            <person name="Cornacchione L."/>
            <person name="Hendrickson J."/>
            <person name="Watson A.R."/>
            <person name="Minot S.S."/>
            <person name="Greenfield N."/>
            <person name="Schopf L."/>
            <person name="Szabady R."/>
            <person name="Patarroyo J."/>
            <person name="Smith W."/>
            <person name="Harrison P."/>
            <person name="Kuijper E.J."/>
            <person name="Kelly C.P."/>
            <person name="Olle B."/>
            <person name="Bobilev D."/>
            <person name="Silber J.L."/>
            <person name="Bucci V."/>
            <person name="Roberts B."/>
            <person name="Faith J."/>
            <person name="Norman J.M."/>
        </authorList>
    </citation>
    <scope>NUCLEOTIDE SEQUENCE</scope>
    <source>
        <strain evidence="15">VE303-04</strain>
    </source>
</reference>
<feature type="transmembrane region" description="Helical" evidence="14">
    <location>
        <begin position="115"/>
        <end position="132"/>
    </location>
</feature>
<feature type="transmembrane region" description="Helical" evidence="14">
    <location>
        <begin position="222"/>
        <end position="245"/>
    </location>
</feature>
<evidence type="ECO:0000256" key="6">
    <source>
        <dbReference type="ARBA" id="ARBA00022847"/>
    </source>
</evidence>
<feature type="transmembrane region" description="Helical" evidence="14">
    <location>
        <begin position="257"/>
        <end position="277"/>
    </location>
</feature>
<dbReference type="PANTHER" id="PTHR48086">
    <property type="entry name" value="SODIUM/PROLINE SYMPORTER-RELATED"/>
    <property type="match status" value="1"/>
</dbReference>
<feature type="transmembrane region" description="Helical" evidence="14">
    <location>
        <begin position="138"/>
        <end position="165"/>
    </location>
</feature>
<dbReference type="PROSITE" id="PS50283">
    <property type="entry name" value="NA_SOLUT_SYMP_3"/>
    <property type="match status" value="1"/>
</dbReference>
<accession>A0AAW5F394</accession>
<proteinExistence type="inferred from homology"/>
<evidence type="ECO:0000256" key="1">
    <source>
        <dbReference type="ARBA" id="ARBA00004651"/>
    </source>
</evidence>
<dbReference type="InterPro" id="IPR050277">
    <property type="entry name" value="Sodium:Solute_Symporter"/>
</dbReference>
<dbReference type="CDD" id="cd10322">
    <property type="entry name" value="SLC5sbd"/>
    <property type="match status" value="1"/>
</dbReference>
<keyword evidence="7 14" id="KW-1133">Transmembrane helix</keyword>
<evidence type="ECO:0000256" key="2">
    <source>
        <dbReference type="ARBA" id="ARBA00006434"/>
    </source>
</evidence>
<dbReference type="PROSITE" id="PS00457">
    <property type="entry name" value="NA_SOLUT_SYMP_2"/>
    <property type="match status" value="1"/>
</dbReference>
<dbReference type="GO" id="GO:0015193">
    <property type="term" value="F:L-proline transmembrane transporter activity"/>
    <property type="evidence" value="ECO:0007669"/>
    <property type="project" value="TreeGrafter"/>
</dbReference>
<comment type="subcellular location">
    <subcellularLocation>
        <location evidence="1">Cell membrane</location>
        <topology evidence="1">Multi-pass membrane protein</topology>
    </subcellularLocation>
</comment>
<keyword evidence="3" id="KW-0813">Transport</keyword>
<comment type="caution">
    <text evidence="15">The sequence shown here is derived from an EMBL/GenBank/DDBJ whole genome shotgun (WGS) entry which is preliminary data.</text>
</comment>
<feature type="transmembrane region" description="Helical" evidence="14">
    <location>
        <begin position="377"/>
        <end position="399"/>
    </location>
</feature>
<organism evidence="15 16">
    <name type="scientific">Clostridium symbiosum</name>
    <name type="common">Bacteroides symbiosus</name>
    <dbReference type="NCBI Taxonomy" id="1512"/>
    <lineage>
        <taxon>Bacteria</taxon>
        <taxon>Bacillati</taxon>
        <taxon>Bacillota</taxon>
        <taxon>Clostridia</taxon>
        <taxon>Lachnospirales</taxon>
        <taxon>Lachnospiraceae</taxon>
        <taxon>Otoolea</taxon>
    </lineage>
</organism>
<evidence type="ECO:0000256" key="5">
    <source>
        <dbReference type="ARBA" id="ARBA00022692"/>
    </source>
</evidence>
<evidence type="ECO:0000256" key="11">
    <source>
        <dbReference type="ARBA" id="ARBA00023201"/>
    </source>
</evidence>
<feature type="transmembrane region" description="Helical" evidence="14">
    <location>
        <begin position="432"/>
        <end position="451"/>
    </location>
</feature>
<keyword evidence="4" id="KW-1003">Cell membrane</keyword>
<dbReference type="RefSeq" id="WP_024738314.1">
    <property type="nucleotide sequence ID" value="NZ_JAINVB010000001.1"/>
</dbReference>
<dbReference type="Pfam" id="PF00474">
    <property type="entry name" value="SSF"/>
    <property type="match status" value="1"/>
</dbReference>
<dbReference type="InterPro" id="IPR001734">
    <property type="entry name" value="Na/solute_symporter"/>
</dbReference>
<feature type="transmembrane region" description="Helical" evidence="14">
    <location>
        <begin position="354"/>
        <end position="371"/>
    </location>
</feature>
<keyword evidence="9" id="KW-0406">Ion transport</keyword>
<evidence type="ECO:0000256" key="9">
    <source>
        <dbReference type="ARBA" id="ARBA00023065"/>
    </source>
</evidence>
<feature type="transmembrane region" description="Helical" evidence="14">
    <location>
        <begin position="306"/>
        <end position="334"/>
    </location>
</feature>
<feature type="transmembrane region" description="Helical" evidence="14">
    <location>
        <begin position="71"/>
        <end position="91"/>
    </location>
</feature>
<dbReference type="PANTHER" id="PTHR48086:SF3">
    <property type="entry name" value="SODIUM_PROLINE SYMPORTER"/>
    <property type="match status" value="1"/>
</dbReference>
<keyword evidence="5 14" id="KW-0812">Transmembrane</keyword>
<evidence type="ECO:0000256" key="8">
    <source>
        <dbReference type="ARBA" id="ARBA00023053"/>
    </source>
</evidence>
<gene>
    <name evidence="15" type="ORF">K5I21_11490</name>
</gene>
<dbReference type="GO" id="GO:0015824">
    <property type="term" value="P:proline transport"/>
    <property type="evidence" value="ECO:0007669"/>
    <property type="project" value="TreeGrafter"/>
</dbReference>
<evidence type="ECO:0000256" key="4">
    <source>
        <dbReference type="ARBA" id="ARBA00022475"/>
    </source>
</evidence>
<protein>
    <submittedName>
        <fullName evidence="15">Sodium:solute symporter family protein</fullName>
    </submittedName>
</protein>
<evidence type="ECO:0000256" key="13">
    <source>
        <dbReference type="RuleBase" id="RU362091"/>
    </source>
</evidence>
<evidence type="ECO:0000313" key="15">
    <source>
        <dbReference type="EMBL" id="MCK0086482.1"/>
    </source>
</evidence>
<dbReference type="InterPro" id="IPR018212">
    <property type="entry name" value="Na/solute_symporter_CS"/>
</dbReference>
<dbReference type="GO" id="GO:0005886">
    <property type="term" value="C:plasma membrane"/>
    <property type="evidence" value="ECO:0007669"/>
    <property type="project" value="UniProtKB-SubCell"/>
</dbReference>
<dbReference type="InterPro" id="IPR038377">
    <property type="entry name" value="Na/Glc_symporter_sf"/>
</dbReference>
<keyword evidence="8" id="KW-0915">Sodium</keyword>
<dbReference type="EMBL" id="JAINVB010000001">
    <property type="protein sequence ID" value="MCK0086482.1"/>
    <property type="molecule type" value="Genomic_DNA"/>
</dbReference>
<name>A0AAW5F394_CLOSY</name>
<comment type="similarity">
    <text evidence="2 13">Belongs to the sodium:solute symporter (SSF) (TC 2.A.21) family.</text>
</comment>